<protein>
    <submittedName>
        <fullName evidence="1">AlNc14C56G4267 protein</fullName>
    </submittedName>
</protein>
<dbReference type="EMBL" id="FR824101">
    <property type="protein sequence ID" value="CCA18797.1"/>
    <property type="molecule type" value="Genomic_DNA"/>
</dbReference>
<sequence length="72" mass="8648">MHRRIRSAHNHQDRTIRRLHNTDLLSSFYQGRGRQVKEYTYLRTIWVYCKLPVAPRLRSESDSFQSINGTKT</sequence>
<reference evidence="1" key="1">
    <citation type="journal article" date="2011" name="PLoS Biol.">
        <title>Gene gain and loss during evolution of obligate parasitism in the white rust pathogen of Arabidopsis thaliana.</title>
        <authorList>
            <person name="Kemen E."/>
            <person name="Gardiner A."/>
            <person name="Schultz-Larsen T."/>
            <person name="Kemen A.C."/>
            <person name="Balmuth A.L."/>
            <person name="Robert-Seilaniantz A."/>
            <person name="Bailey K."/>
            <person name="Holub E."/>
            <person name="Studholme D.J."/>
            <person name="Maclean D."/>
            <person name="Jones J.D."/>
        </authorList>
    </citation>
    <scope>NUCLEOTIDE SEQUENCE</scope>
</reference>
<evidence type="ECO:0000313" key="1">
    <source>
        <dbReference type="EMBL" id="CCA18797.1"/>
    </source>
</evidence>
<organism evidence="1">
    <name type="scientific">Albugo laibachii Nc14</name>
    <dbReference type="NCBI Taxonomy" id="890382"/>
    <lineage>
        <taxon>Eukaryota</taxon>
        <taxon>Sar</taxon>
        <taxon>Stramenopiles</taxon>
        <taxon>Oomycota</taxon>
        <taxon>Peronosporomycetes</taxon>
        <taxon>Albuginales</taxon>
        <taxon>Albuginaceae</taxon>
        <taxon>Albugo</taxon>
    </lineage>
</organism>
<name>F0WC84_9STRA</name>
<proteinExistence type="predicted"/>
<reference evidence="1" key="2">
    <citation type="submission" date="2011-02" db="EMBL/GenBank/DDBJ databases">
        <authorList>
            <person name="MacLean D."/>
        </authorList>
    </citation>
    <scope>NUCLEOTIDE SEQUENCE</scope>
</reference>
<gene>
    <name evidence="1" type="primary">AlNc14C56G4267</name>
    <name evidence="1" type="ORF">ALNC14_049400</name>
</gene>
<dbReference type="HOGENOM" id="CLU_2727494_0_0_1"/>
<accession>F0WC84</accession>
<dbReference type="AlphaFoldDB" id="F0WC84"/>